<dbReference type="Proteomes" id="UP000318571">
    <property type="component" value="Chromosome 1"/>
</dbReference>
<dbReference type="AlphaFoldDB" id="A0A553NSH7"/>
<evidence type="ECO:0000313" key="10">
    <source>
        <dbReference type="Proteomes" id="UP000318571"/>
    </source>
</evidence>
<feature type="non-terminal residue" evidence="9">
    <location>
        <position position="1"/>
    </location>
</feature>
<feature type="compositionally biased region" description="Low complexity" evidence="6">
    <location>
        <begin position="637"/>
        <end position="653"/>
    </location>
</feature>
<dbReference type="SMART" id="SM00408">
    <property type="entry name" value="IGc2"/>
    <property type="match status" value="3"/>
</dbReference>
<keyword evidence="5" id="KW-0393">Immunoglobulin domain</keyword>
<dbReference type="GO" id="GO:0005911">
    <property type="term" value="C:cell-cell junction"/>
    <property type="evidence" value="ECO:0007669"/>
    <property type="project" value="TreeGrafter"/>
</dbReference>
<feature type="region of interest" description="Disordered" evidence="6">
    <location>
        <begin position="590"/>
        <end position="615"/>
    </location>
</feature>
<evidence type="ECO:0000313" key="9">
    <source>
        <dbReference type="EMBL" id="TRY68377.1"/>
    </source>
</evidence>
<dbReference type="SUPFAM" id="SSF48726">
    <property type="entry name" value="Immunoglobulin"/>
    <property type="match status" value="4"/>
</dbReference>
<feature type="domain" description="Ig-like" evidence="8">
    <location>
        <begin position="230"/>
        <end position="303"/>
    </location>
</feature>
<evidence type="ECO:0000259" key="8">
    <source>
        <dbReference type="PROSITE" id="PS50835"/>
    </source>
</evidence>
<keyword evidence="2 7" id="KW-0472">Membrane</keyword>
<dbReference type="GO" id="GO:0050839">
    <property type="term" value="F:cell adhesion molecule binding"/>
    <property type="evidence" value="ECO:0007669"/>
    <property type="project" value="TreeGrafter"/>
</dbReference>
<gene>
    <name evidence="9" type="ORF">TCAL_12216</name>
</gene>
<dbReference type="Pfam" id="PF08205">
    <property type="entry name" value="C2-set_2"/>
    <property type="match status" value="1"/>
</dbReference>
<dbReference type="PANTHER" id="PTHR11640:SF31">
    <property type="entry name" value="IRREGULAR CHIASM C-ROUGHEST PROTEIN-RELATED"/>
    <property type="match status" value="1"/>
</dbReference>
<dbReference type="STRING" id="6832.A0A553NSH7"/>
<protein>
    <recommendedName>
        <fullName evidence="8">Ig-like domain-containing protein</fullName>
    </recommendedName>
</protein>
<dbReference type="InterPro" id="IPR051275">
    <property type="entry name" value="Cell_adhesion_signaling"/>
</dbReference>
<feature type="compositionally biased region" description="Low complexity" evidence="6">
    <location>
        <begin position="790"/>
        <end position="813"/>
    </location>
</feature>
<dbReference type="InterPro" id="IPR003598">
    <property type="entry name" value="Ig_sub2"/>
</dbReference>
<comment type="subcellular location">
    <subcellularLocation>
        <location evidence="1">Membrane</location>
        <topology evidence="1">Single-pass type I membrane protein</topology>
    </subcellularLocation>
</comment>
<feature type="region of interest" description="Disordered" evidence="6">
    <location>
        <begin position="481"/>
        <end position="506"/>
    </location>
</feature>
<evidence type="ECO:0000256" key="1">
    <source>
        <dbReference type="ARBA" id="ARBA00004479"/>
    </source>
</evidence>
<feature type="transmembrane region" description="Helical" evidence="7">
    <location>
        <begin position="415"/>
        <end position="439"/>
    </location>
</feature>
<feature type="region of interest" description="Disordered" evidence="6">
    <location>
        <begin position="634"/>
        <end position="671"/>
    </location>
</feature>
<evidence type="ECO:0000256" key="7">
    <source>
        <dbReference type="SAM" id="Phobius"/>
    </source>
</evidence>
<feature type="compositionally biased region" description="Polar residues" evidence="6">
    <location>
        <begin position="601"/>
        <end position="615"/>
    </location>
</feature>
<keyword evidence="7" id="KW-1133">Transmembrane helix</keyword>
<dbReference type="CDD" id="cd00096">
    <property type="entry name" value="Ig"/>
    <property type="match status" value="1"/>
</dbReference>
<dbReference type="InterPro" id="IPR007110">
    <property type="entry name" value="Ig-like_dom"/>
</dbReference>
<keyword evidence="10" id="KW-1185">Reference proteome</keyword>
<dbReference type="GO" id="GO:0005886">
    <property type="term" value="C:plasma membrane"/>
    <property type="evidence" value="ECO:0007669"/>
    <property type="project" value="TreeGrafter"/>
</dbReference>
<dbReference type="PROSITE" id="PS50835">
    <property type="entry name" value="IG_LIKE"/>
    <property type="match status" value="4"/>
</dbReference>
<evidence type="ECO:0000256" key="6">
    <source>
        <dbReference type="SAM" id="MobiDB-lite"/>
    </source>
</evidence>
<feature type="domain" description="Ig-like" evidence="8">
    <location>
        <begin position="37"/>
        <end position="134"/>
    </location>
</feature>
<dbReference type="SMART" id="SM00409">
    <property type="entry name" value="IG"/>
    <property type="match status" value="4"/>
</dbReference>
<name>A0A553NSH7_TIGCA</name>
<keyword evidence="4" id="KW-0325">Glycoprotein</keyword>
<evidence type="ECO:0000256" key="4">
    <source>
        <dbReference type="ARBA" id="ARBA00023180"/>
    </source>
</evidence>
<organism evidence="9 10">
    <name type="scientific">Tigriopus californicus</name>
    <name type="common">Marine copepod</name>
    <dbReference type="NCBI Taxonomy" id="6832"/>
    <lineage>
        <taxon>Eukaryota</taxon>
        <taxon>Metazoa</taxon>
        <taxon>Ecdysozoa</taxon>
        <taxon>Arthropoda</taxon>
        <taxon>Crustacea</taxon>
        <taxon>Multicrustacea</taxon>
        <taxon>Hexanauplia</taxon>
        <taxon>Copepoda</taxon>
        <taxon>Harpacticoida</taxon>
        <taxon>Harpacticidae</taxon>
        <taxon>Tigriopus</taxon>
    </lineage>
</organism>
<proteinExistence type="predicted"/>
<feature type="region of interest" description="Disordered" evidence="6">
    <location>
        <begin position="778"/>
        <end position="813"/>
    </location>
</feature>
<dbReference type="Pfam" id="PF13927">
    <property type="entry name" value="Ig_3"/>
    <property type="match status" value="2"/>
</dbReference>
<dbReference type="PANTHER" id="PTHR11640">
    <property type="entry name" value="NEPHRIN"/>
    <property type="match status" value="1"/>
</dbReference>
<keyword evidence="7" id="KW-0812">Transmembrane</keyword>
<evidence type="ECO:0000256" key="3">
    <source>
        <dbReference type="ARBA" id="ARBA00023157"/>
    </source>
</evidence>
<dbReference type="Gene3D" id="2.60.40.10">
    <property type="entry name" value="Immunoglobulins"/>
    <property type="match status" value="5"/>
</dbReference>
<sequence>DWNLEIRKVELDDDATYECQHLKSRSRAAKLTVFVPPDNPYVIGGPRIDVIENLNVTLTCVSEGGKPAATIKWYDENGDLISDTDYRTEPMVSNSKLFVSKSSISLVPSKRMHNATYKCEAGNHVGANRPAFVRFQVKFAPSVTVVPVRRGMPLQGEKAGFQCLAEANPPPYAEKYRWYFDDNLIEGQYGYYYEIQNVTKSYHNHQIKCSVQNELGTASGIRTIEVQYPPVFIYVPSNAAGNEMDLVTLRCAADSNPAANYFWTKGTSNERISVDQNLSIRVQSHTVGDYYCHAQIPEFPAITSRAAEVLMNGPPRILSPDTQYAITGEDAHLNCASSSVPKPTRVEWSFHDAVLDETNHHYRIINSPMLKGYRSTLIIIRSLTTDFGLYTCRVTNDLGTSELEIALEVERPFPLMVAMISAFTFVILILVTTIFGILCRRRFRQNSKQLKGHTNNVSNAHTGTNTQMATAMNNMIKNNNLDRLSDTSNLKPDLETPSFSNDADSAWEGSDNQDGIIYGRAGGTLGVSSSQLLREMDPDFPPKPDVVSNGYVPYGNYVREFNPPFNRQGSPPIYGSTTIVTPVSPILPRGEFAGGGAPSQHVMSTLHNNNRSSLNSGQTCQYSTFLPAVAPPVVRTSSNESSNSSSHSFNPNNYAASATPSSHPMLPASSASSSSNNIYIHPCSSPPTSSMYVATAGGDGRTLPNGHPNPSGIYGTVSVHRPIVTSTSGQIGYQGEVCMSTPSPSLHNMSCLREEVEHSPPMDEADSPSGLHIMNPIRPLNGMRSNTPKPSNTSLLVSSASPSLSTSTLATRV</sequence>
<dbReference type="InterPro" id="IPR013162">
    <property type="entry name" value="CD80_C2-set"/>
</dbReference>
<accession>A0A553NSH7</accession>
<comment type="caution">
    <text evidence="9">The sequence shown here is derived from an EMBL/GenBank/DDBJ whole genome shotgun (WGS) entry which is preliminary data.</text>
</comment>
<dbReference type="EMBL" id="VCGU01000010">
    <property type="protein sequence ID" value="TRY68377.1"/>
    <property type="molecule type" value="Genomic_DNA"/>
</dbReference>
<feature type="domain" description="Ig-like" evidence="8">
    <location>
        <begin position="141"/>
        <end position="227"/>
    </location>
</feature>
<dbReference type="InterPro" id="IPR013783">
    <property type="entry name" value="Ig-like_fold"/>
</dbReference>
<dbReference type="GO" id="GO:0098609">
    <property type="term" value="P:cell-cell adhesion"/>
    <property type="evidence" value="ECO:0007669"/>
    <property type="project" value="TreeGrafter"/>
</dbReference>
<dbReference type="InterPro" id="IPR003599">
    <property type="entry name" value="Ig_sub"/>
</dbReference>
<feature type="domain" description="Ig-like" evidence="8">
    <location>
        <begin position="314"/>
        <end position="408"/>
    </location>
</feature>
<feature type="compositionally biased region" description="Polar residues" evidence="6">
    <location>
        <begin position="481"/>
        <end position="490"/>
    </location>
</feature>
<reference evidence="9 10" key="1">
    <citation type="journal article" date="2018" name="Nat. Ecol. Evol.">
        <title>Genomic signatures of mitonuclear coevolution across populations of Tigriopus californicus.</title>
        <authorList>
            <person name="Barreto F.S."/>
            <person name="Watson E.T."/>
            <person name="Lima T.G."/>
            <person name="Willett C.S."/>
            <person name="Edmands S."/>
            <person name="Li W."/>
            <person name="Burton R.S."/>
        </authorList>
    </citation>
    <scope>NUCLEOTIDE SEQUENCE [LARGE SCALE GENOMIC DNA]</scope>
    <source>
        <strain evidence="9 10">San Diego</strain>
    </source>
</reference>
<feature type="compositionally biased region" description="Low complexity" evidence="6">
    <location>
        <begin position="660"/>
        <end position="671"/>
    </location>
</feature>
<evidence type="ECO:0000256" key="2">
    <source>
        <dbReference type="ARBA" id="ARBA00023136"/>
    </source>
</evidence>
<evidence type="ECO:0000256" key="5">
    <source>
        <dbReference type="ARBA" id="ARBA00023319"/>
    </source>
</evidence>
<dbReference type="InterPro" id="IPR036179">
    <property type="entry name" value="Ig-like_dom_sf"/>
</dbReference>
<keyword evidence="3" id="KW-1015">Disulfide bond</keyword>